<evidence type="ECO:0000259" key="3">
    <source>
        <dbReference type="Pfam" id="PF21307"/>
    </source>
</evidence>
<proteinExistence type="predicted"/>
<dbReference type="InterPro" id="IPR049053">
    <property type="entry name" value="AFCA-like_C"/>
</dbReference>
<feature type="domain" description="Glycosyl hydrolase family 95 catalytic" evidence="4">
    <location>
        <begin position="1092"/>
        <end position="1203"/>
    </location>
</feature>
<dbReference type="FunFam" id="1.50.10.10:FF:000028">
    <property type="entry name" value="Alpha-L-fucosidase 2"/>
    <property type="match status" value="1"/>
</dbReference>
<evidence type="ECO:0008006" key="7">
    <source>
        <dbReference type="Google" id="ProtNLM"/>
    </source>
</evidence>
<evidence type="ECO:0000259" key="4">
    <source>
        <dbReference type="Pfam" id="PF22124"/>
    </source>
</evidence>
<keyword evidence="6" id="KW-1185">Reference proteome</keyword>
<dbReference type="PANTHER" id="PTHR31084:SF13">
    <property type="entry name" value="GLYCOSYL HYDROLASE FAMILY 95 N-TERMINAL DOMAIN-CONTAINING PROTEIN"/>
    <property type="match status" value="1"/>
</dbReference>
<evidence type="ECO:0000256" key="1">
    <source>
        <dbReference type="SAM" id="MobiDB-lite"/>
    </source>
</evidence>
<reference evidence="5" key="1">
    <citation type="journal article" date="2020" name="bioRxiv">
        <title>Hybrid origin of Populus tomentosa Carr. identified through genome sequencing and phylogenomic analysis.</title>
        <authorList>
            <person name="An X."/>
            <person name="Gao K."/>
            <person name="Chen Z."/>
            <person name="Li J."/>
            <person name="Yang X."/>
            <person name="Yang X."/>
            <person name="Zhou J."/>
            <person name="Guo T."/>
            <person name="Zhao T."/>
            <person name="Huang S."/>
            <person name="Miao D."/>
            <person name="Khan W.U."/>
            <person name="Rao P."/>
            <person name="Ye M."/>
            <person name="Lei B."/>
            <person name="Liao W."/>
            <person name="Wang J."/>
            <person name="Ji L."/>
            <person name="Li Y."/>
            <person name="Guo B."/>
            <person name="Mustafa N.S."/>
            <person name="Li S."/>
            <person name="Yun Q."/>
            <person name="Keller S.R."/>
            <person name="Mao J."/>
            <person name="Zhang R."/>
            <person name="Strauss S.H."/>
        </authorList>
    </citation>
    <scope>NUCLEOTIDE SEQUENCE</scope>
    <source>
        <strain evidence="5">GM15</strain>
        <tissue evidence="5">Leaf</tissue>
    </source>
</reference>
<feature type="domain" description="Glycosyl hydrolase family 95 N-terminal" evidence="2">
    <location>
        <begin position="819"/>
        <end position="1064"/>
    </location>
</feature>
<protein>
    <recommendedName>
        <fullName evidence="7">Glycosyl hydrolase family 95 N-terminal domain-containing protein</fullName>
    </recommendedName>
</protein>
<dbReference type="Proteomes" id="UP000886885">
    <property type="component" value="Chromosome 9A"/>
</dbReference>
<evidence type="ECO:0000259" key="2">
    <source>
        <dbReference type="Pfam" id="PF14498"/>
    </source>
</evidence>
<sequence length="1749" mass="194250">MMDIWSWICELPNSDEWAESDSALIFELASSKPSQEGPTRAIQLKAERTAGSSSEALVTFTICLQGFHPFDAPNTLWVSDTCPLNSEKPFLPLVLQLLQEIIARSPTAHNTTCPRSQLQKLKPDPVSWIMDSHTPESFSSFFSLVFITRLFWLCAFDAPTEAGSLCFESVLGPHLETLSCKQAPVLRTFLLTVGVDAELCFMRAMGYMLAKWLILREVGVGLQTLAPLASQQVGLSYATEAYGLWVLKGYAPILAMNPTCPRNNKFCILEAKDTVLKYALAHHQLEAVIQLEYAVRFYDGYILVNARVNNLRFHVVRLGFKKNEGVDYDDERHFVSRARVWVGPEIGATYVGGLCLGRSTYNGEKEVEIQRILKGSYGEAKVPQVKTRSGMATKTRMKSWRCDQDVEGNAVVFDAVLYDNKMGQEVAARKPIGDGNGGGVGGRNGKSFGTRCDGPNRPFTKTGGVVFAGDEYGEGVEWRLSKETEGSVLKWRLGGQVWVSYCPSEVKSSHFETRSVEWCDEPLKFRYGFAQFVLFCFEKPSEIATCGCFIAVPLVFEFVAIRSLVDLTLSNEIEALPASNESFVLYENDEDFVKTTYRVDHEMPLSLNTNHVALTTTSATSPIAPVPQDLALGNETEENPVSNESLKLYGNDEAFYKADHGMLPLLNTNHAALSTLAPVTSPVAPVPQDLTLKDQTEAHSMRLAKSDFVSFLVHCKPGILWAGKGDEIAHHNYMTGTGALVARLMDGKKLKVATGSFIFEGPSVVKDFKGNKDAVVSTVARIKSLNLMKILPQWITRPTDRDMWNPTSTYLEDSKPLKITSTGPAKYWTDAIPIGNGRLGAMVWGGVSSELIQLNEDTLWTGTPIDYTNPDAPEALAEVRNLVDSGEFAEASDAAAKLSGTNANGYQLLGDIKLEFDGYLMCAEETYYRELDLDTATARVKYSVGDVEFTREHFASYPDQVIVTKIAGSKEGSVSFTVSLDSKLDHHCYITDESQIVMEGRCPGKRIPPKVKANDDPKGILFAAVLGLQISDGAGLMSVLDDVKLKVEGANWVVLHMVASSSFEGPFTKPSESEKDPTSVSLRALKSIKNQSYSELYSRHLDDYQNLFHRVSMQLCKGSDKNIGDRSLEIKNLTPSGKRCVEGNKDVVPTVDRIRSFQSDEDPSLVELLFQFGRYLLISSSRPGTQVANLQGIWNKDLEPMWEYVTLSDLLHFPLPSFLNLYMCRNSAPHLNINLEMNYWPSLPCNLSECQEPLFEFIKSLSINGCKTAQVNYKTSGWVVHHKSDIWAKPSADKGEVVWAIWPMGGAWLCTHLWEHYSYTMDEDFLRNKAYPLLEGCASFLLDWLIEGHGGYLETNPSTSPEHMFIAPDGMYASVSYSSTMDMALIKEVFSAIISASEVLGRNEDAFVQKVHKAQPRLYPTKIDEEGCIMEWAQDFKDPDVHHRHLSHLFGLFPGHSITIDKNPELCEAAENSLYKRGEDGPGWSTTWKIALWAHLHNSDHSYRMVKQLIKLVDPDHEVAFEGGLYSNLFAAHPPFQIDANFGFTAGVSEMLVQSSIKDLYLLPALPRDKWANGCVKGLKARGGLTVSICWKEGDLHEVGVWLKDGSSSLHRIHYRGTTVTVNLSCRKIYTFNTHGGSLSRSLMSAARAPLPRSSAPLPRLRPPPSSAPRLQSRRLSFAPSRNLGELGCMQSFLPLVSAGNLTSRLNANLRAFCELSHGIGTGIDREEWKRWVMHVDLQSAKGAELMPQ</sequence>
<dbReference type="InterPro" id="IPR027414">
    <property type="entry name" value="GH95_N_dom"/>
</dbReference>
<accession>A0A8X7Z9Z4</accession>
<name>A0A8X7Z9Z4_POPTO</name>
<dbReference type="Pfam" id="PF21307">
    <property type="entry name" value="Glyco_hydro_95_C"/>
    <property type="match status" value="1"/>
</dbReference>
<evidence type="ECO:0000313" key="6">
    <source>
        <dbReference type="Proteomes" id="UP000886885"/>
    </source>
</evidence>
<dbReference type="OrthoDB" id="1852153at2759"/>
<feature type="domain" description="Glycosyl hydrolase family 95 catalytic" evidence="4">
    <location>
        <begin position="1226"/>
        <end position="1552"/>
    </location>
</feature>
<comment type="caution">
    <text evidence="5">The sequence shown here is derived from an EMBL/GenBank/DDBJ whole genome shotgun (WGS) entry which is preliminary data.</text>
</comment>
<dbReference type="Pfam" id="PF22124">
    <property type="entry name" value="Glyco_hydro_95_cat"/>
    <property type="match status" value="2"/>
</dbReference>
<organism evidence="5 6">
    <name type="scientific">Populus tomentosa</name>
    <name type="common">Chinese white poplar</name>
    <dbReference type="NCBI Taxonomy" id="118781"/>
    <lineage>
        <taxon>Eukaryota</taxon>
        <taxon>Viridiplantae</taxon>
        <taxon>Streptophyta</taxon>
        <taxon>Embryophyta</taxon>
        <taxon>Tracheophyta</taxon>
        <taxon>Spermatophyta</taxon>
        <taxon>Magnoliopsida</taxon>
        <taxon>eudicotyledons</taxon>
        <taxon>Gunneridae</taxon>
        <taxon>Pentapetalae</taxon>
        <taxon>rosids</taxon>
        <taxon>fabids</taxon>
        <taxon>Malpighiales</taxon>
        <taxon>Salicaceae</taxon>
        <taxon>Saliceae</taxon>
        <taxon>Populus</taxon>
    </lineage>
</organism>
<dbReference type="Pfam" id="PF14498">
    <property type="entry name" value="Glyco_hyd_65N_2"/>
    <property type="match status" value="1"/>
</dbReference>
<gene>
    <name evidence="5" type="ORF">POTOM_033162</name>
</gene>
<dbReference type="GO" id="GO:0004560">
    <property type="term" value="F:alpha-L-fucosidase activity"/>
    <property type="evidence" value="ECO:0007669"/>
    <property type="project" value="TreeGrafter"/>
</dbReference>
<evidence type="ECO:0000313" key="5">
    <source>
        <dbReference type="EMBL" id="KAG6762648.1"/>
    </source>
</evidence>
<dbReference type="InterPro" id="IPR054363">
    <property type="entry name" value="GH95_cat"/>
</dbReference>
<feature type="domain" description="Alpha fucosidase A-like C-terminal" evidence="3">
    <location>
        <begin position="1554"/>
        <end position="1613"/>
    </location>
</feature>
<feature type="region of interest" description="Disordered" evidence="1">
    <location>
        <begin position="1651"/>
        <end position="1672"/>
    </location>
</feature>
<dbReference type="PANTHER" id="PTHR31084">
    <property type="entry name" value="ALPHA-L-FUCOSIDASE 2"/>
    <property type="match status" value="1"/>
</dbReference>
<dbReference type="EMBL" id="JAAWWB010000017">
    <property type="protein sequence ID" value="KAG6762648.1"/>
    <property type="molecule type" value="Genomic_DNA"/>
</dbReference>